<proteinExistence type="predicted"/>
<evidence type="ECO:0000313" key="1">
    <source>
        <dbReference type="EMBL" id="SVB96772.1"/>
    </source>
</evidence>
<gene>
    <name evidence="1" type="ORF">METZ01_LOCUS249626</name>
</gene>
<accession>A0A382IBW5</accession>
<dbReference type="EMBL" id="UINC01066258">
    <property type="protein sequence ID" value="SVB96772.1"/>
    <property type="molecule type" value="Genomic_DNA"/>
</dbReference>
<name>A0A382IBW5_9ZZZZ</name>
<reference evidence="1" key="1">
    <citation type="submission" date="2018-05" db="EMBL/GenBank/DDBJ databases">
        <authorList>
            <person name="Lanie J.A."/>
            <person name="Ng W.-L."/>
            <person name="Kazmierczak K.M."/>
            <person name="Andrzejewski T.M."/>
            <person name="Davidsen T.M."/>
            <person name="Wayne K.J."/>
            <person name="Tettelin H."/>
            <person name="Glass J.I."/>
            <person name="Rusch D."/>
            <person name="Podicherti R."/>
            <person name="Tsui H.-C.T."/>
            <person name="Winkler M.E."/>
        </authorList>
    </citation>
    <scope>NUCLEOTIDE SEQUENCE</scope>
</reference>
<dbReference type="AlphaFoldDB" id="A0A382IBW5"/>
<protein>
    <submittedName>
        <fullName evidence="1">Uncharacterized protein</fullName>
    </submittedName>
</protein>
<organism evidence="1">
    <name type="scientific">marine metagenome</name>
    <dbReference type="NCBI Taxonomy" id="408172"/>
    <lineage>
        <taxon>unclassified sequences</taxon>
        <taxon>metagenomes</taxon>
        <taxon>ecological metagenomes</taxon>
    </lineage>
</organism>
<sequence>MAICGINVNMSSLQGQLTTTISGFLNLKGSLGKPGGIGALSGVLSGGLSAIKSKVTAMIPAIPFSTSGFSSLRNDLQSVVSGAGSGLTGFLSKYAGLTGLSGYANLNLNDLAKSAISLSASFDPCSIDIPNVLSDASGKLEKLAPSAPSIGQTIQAGKNILEDQSFTDLFAEAQNNVTTLVSTMSSTEAQTALTKNIQQAKTFSDGCIQRRFTGEDYVMTQEELRSLIEEESANMIDEETQSYSI</sequence>